<evidence type="ECO:0000256" key="1">
    <source>
        <dbReference type="SAM" id="MobiDB-lite"/>
    </source>
</evidence>
<gene>
    <name evidence="2" type="ORF">CYNAS_LOCUS15115</name>
</gene>
<feature type="compositionally biased region" description="Basic and acidic residues" evidence="1">
    <location>
        <begin position="1"/>
        <end position="19"/>
    </location>
</feature>
<sequence length="199" mass="23310">MEDPREHQNEEANAHKSQEDTQNEEEEAQYEEDIEPDLRIPALKLEMHQNEQAIANLTLIIDELEDKRMCRPRKFQRGAIQRTNEFNMRRAFCEAIGAHDSDSCTTHPTAQERKEILLAKARCEYCLDIICAGGALCRKYEERCYHCQKRGHHSTLCGLPEKSDEIAAQLRQAKDARRIHMARVQEIKEEIWRLRREAP</sequence>
<feature type="region of interest" description="Disordered" evidence="1">
    <location>
        <begin position="1"/>
        <end position="35"/>
    </location>
</feature>
<accession>A0AA36H3M9</accession>
<dbReference type="AlphaFoldDB" id="A0AA36H3M9"/>
<keyword evidence="3" id="KW-1185">Reference proteome</keyword>
<feature type="compositionally biased region" description="Acidic residues" evidence="1">
    <location>
        <begin position="21"/>
        <end position="35"/>
    </location>
</feature>
<name>A0AA36H3M9_CYLNA</name>
<protein>
    <recommendedName>
        <fullName evidence="4">CCHC-type domain-containing protein</fullName>
    </recommendedName>
</protein>
<evidence type="ECO:0008006" key="4">
    <source>
        <dbReference type="Google" id="ProtNLM"/>
    </source>
</evidence>
<organism evidence="2 3">
    <name type="scientific">Cylicocyclus nassatus</name>
    <name type="common">Nematode worm</name>
    <dbReference type="NCBI Taxonomy" id="53992"/>
    <lineage>
        <taxon>Eukaryota</taxon>
        <taxon>Metazoa</taxon>
        <taxon>Ecdysozoa</taxon>
        <taxon>Nematoda</taxon>
        <taxon>Chromadorea</taxon>
        <taxon>Rhabditida</taxon>
        <taxon>Rhabditina</taxon>
        <taxon>Rhabditomorpha</taxon>
        <taxon>Strongyloidea</taxon>
        <taxon>Strongylidae</taxon>
        <taxon>Cylicocyclus</taxon>
    </lineage>
</organism>
<proteinExistence type="predicted"/>
<evidence type="ECO:0000313" key="2">
    <source>
        <dbReference type="EMBL" id="CAJ0603132.1"/>
    </source>
</evidence>
<reference evidence="2" key="1">
    <citation type="submission" date="2023-07" db="EMBL/GenBank/DDBJ databases">
        <authorList>
            <consortium name="CYATHOMIX"/>
        </authorList>
    </citation>
    <scope>NUCLEOTIDE SEQUENCE</scope>
    <source>
        <strain evidence="2">N/A</strain>
    </source>
</reference>
<comment type="caution">
    <text evidence="2">The sequence shown here is derived from an EMBL/GenBank/DDBJ whole genome shotgun (WGS) entry which is preliminary data.</text>
</comment>
<dbReference type="Proteomes" id="UP001176961">
    <property type="component" value="Unassembled WGS sequence"/>
</dbReference>
<evidence type="ECO:0000313" key="3">
    <source>
        <dbReference type="Proteomes" id="UP001176961"/>
    </source>
</evidence>
<dbReference type="EMBL" id="CATQJL010000305">
    <property type="protein sequence ID" value="CAJ0603132.1"/>
    <property type="molecule type" value="Genomic_DNA"/>
</dbReference>